<comment type="subcellular location">
    <subcellularLocation>
        <location evidence="1 9">Nucleus</location>
    </subcellularLocation>
</comment>
<keyword evidence="7 9" id="KW-0539">Nucleus</keyword>
<dbReference type="PANTHER" id="PTHR35784">
    <property type="entry name" value="MEDIATOR OF RNA POLYMERASE II TRANSCRIPTION SUBUNIT 5"/>
    <property type="match status" value="1"/>
</dbReference>
<evidence type="ECO:0000256" key="1">
    <source>
        <dbReference type="ARBA" id="ARBA00004123"/>
    </source>
</evidence>
<sequence>MTLKNACAILMKRISSLDYIFQFVSAATFTAPLRIVLNGWVHDQDQTEFQPGYEEFAVILLFLNTIVHVSSMSVADHGLSQEDLFTTKFLFGSNNTSATDLTDEQDKQLSSWIQGLFVTDDHGDPVGITDEVYSQCPPQAFYLLVPILFEQTALACKLKAISVNTMQGGLEFLLEPFLLPALIPGLRWIAETSWTDVESTNVRLHMLEKLLKSSSASQEVQTMHKAILTIVAQPLEISLQALQRIRSDKKKEVTKFLEILKPYTARNTRHGQLTAWSSAEGGMIASVRSCIRHLAAWSTSGSPSTASKWSPTVVWQATQILGPGEVLKAIITEVQLQTSTGGGPLAIDLSTAMICGPSHLAQPGLPLNGIDVNNLGLRDSLRLLIADEHALLQLPSKQAEAMVRLSRSVEAQLGLSPLASQLDLVTLALPTGEATDQVMQDLGLSATDASLNAVAAAALDPAVDASFANTSFGLTDDSTLDMAKAPTDTILDDSMNLDGNDIFGDLGMNLTGQHALLGNSTATGEQNLVTNADDDIFADLDMGDLGEDFTF</sequence>
<comment type="similarity">
    <text evidence="2 9">Belongs to the Mediator complex subunit 5 family.</text>
</comment>
<evidence type="ECO:0000256" key="9">
    <source>
        <dbReference type="RuleBase" id="RU364142"/>
    </source>
</evidence>
<dbReference type="AlphaFoldDB" id="A0A6H0XTQ9"/>
<dbReference type="GO" id="GO:0016592">
    <property type="term" value="C:mediator complex"/>
    <property type="evidence" value="ECO:0007669"/>
    <property type="project" value="InterPro"/>
</dbReference>
<protein>
    <recommendedName>
        <fullName evidence="3 9">Mediator of RNA polymerase II transcription subunit 5</fullName>
    </recommendedName>
    <alternativeName>
        <fullName evidence="8 9">Mediator complex subunit 5</fullName>
    </alternativeName>
</protein>
<evidence type="ECO:0000313" key="10">
    <source>
        <dbReference type="EMBL" id="QIW98060.1"/>
    </source>
</evidence>
<comment type="function">
    <text evidence="9">Component of the Mediator complex, a coactivator involved in the regulated transcription of nearly all RNA polymerase II-dependent genes. Mediator functions as a bridge to convey information from gene-specific regulatory proteins to the basal RNA polymerase II transcription machinery. Mediator is recruited to promoters by direct interactions with regulatory proteins and serves as a scaffold for the assembly of a functional preinitiation complex with RNA polymerase II and the general transcription factors.</text>
</comment>
<evidence type="ECO:0000256" key="6">
    <source>
        <dbReference type="ARBA" id="ARBA00023163"/>
    </source>
</evidence>
<name>A0A6H0XTQ9_9PEZI</name>
<dbReference type="Pfam" id="PF08689">
    <property type="entry name" value="Med5"/>
    <property type="match status" value="1"/>
</dbReference>
<evidence type="ECO:0000313" key="11">
    <source>
        <dbReference type="Proteomes" id="UP000503462"/>
    </source>
</evidence>
<accession>A0A6H0XTQ9</accession>
<evidence type="ECO:0000256" key="3">
    <source>
        <dbReference type="ARBA" id="ARBA00020628"/>
    </source>
</evidence>
<evidence type="ECO:0000256" key="2">
    <source>
        <dbReference type="ARBA" id="ARBA00008782"/>
    </source>
</evidence>
<evidence type="ECO:0000256" key="4">
    <source>
        <dbReference type="ARBA" id="ARBA00023015"/>
    </source>
</evidence>
<keyword evidence="4 9" id="KW-0805">Transcription regulation</keyword>
<dbReference type="PANTHER" id="PTHR35784:SF1">
    <property type="entry name" value="MEDIATOR OF RNA POLYMERASE II TRANSCRIPTION SUBUNIT 5"/>
    <property type="match status" value="1"/>
</dbReference>
<evidence type="ECO:0000256" key="7">
    <source>
        <dbReference type="ARBA" id="ARBA00023242"/>
    </source>
</evidence>
<organism evidence="10 11">
    <name type="scientific">Peltaster fructicola</name>
    <dbReference type="NCBI Taxonomy" id="286661"/>
    <lineage>
        <taxon>Eukaryota</taxon>
        <taxon>Fungi</taxon>
        <taxon>Dikarya</taxon>
        <taxon>Ascomycota</taxon>
        <taxon>Pezizomycotina</taxon>
        <taxon>Dothideomycetes</taxon>
        <taxon>Dothideomycetes incertae sedis</taxon>
        <taxon>Peltaster</taxon>
    </lineage>
</organism>
<dbReference type="Proteomes" id="UP000503462">
    <property type="component" value="Chromosome 2"/>
</dbReference>
<dbReference type="GO" id="GO:0006357">
    <property type="term" value="P:regulation of transcription by RNA polymerase II"/>
    <property type="evidence" value="ECO:0007669"/>
    <property type="project" value="InterPro"/>
</dbReference>
<evidence type="ECO:0000256" key="5">
    <source>
        <dbReference type="ARBA" id="ARBA00023159"/>
    </source>
</evidence>
<keyword evidence="11" id="KW-1185">Reference proteome</keyword>
<comment type="subunit">
    <text evidence="9">Component of the Mediator complex.</text>
</comment>
<dbReference type="GO" id="GO:0003712">
    <property type="term" value="F:transcription coregulator activity"/>
    <property type="evidence" value="ECO:0007669"/>
    <property type="project" value="InterPro"/>
</dbReference>
<evidence type="ECO:0000256" key="8">
    <source>
        <dbReference type="ARBA" id="ARBA00031256"/>
    </source>
</evidence>
<keyword evidence="5 9" id="KW-0010">Activator</keyword>
<dbReference type="InterPro" id="IPR014801">
    <property type="entry name" value="Mediator_Med5_fun"/>
</dbReference>
<keyword evidence="6 9" id="KW-0804">Transcription</keyword>
<reference evidence="10 11" key="1">
    <citation type="journal article" date="2016" name="Sci. Rep.">
        <title>Peltaster fructicola genome reveals evolution from an invasive phytopathogen to an ectophytic parasite.</title>
        <authorList>
            <person name="Xu C."/>
            <person name="Chen H."/>
            <person name="Gleason M.L."/>
            <person name="Xu J.R."/>
            <person name="Liu H."/>
            <person name="Zhang R."/>
            <person name="Sun G."/>
        </authorList>
    </citation>
    <scope>NUCLEOTIDE SEQUENCE [LARGE SCALE GENOMIC DNA]</scope>
    <source>
        <strain evidence="10 11">LNHT1506</strain>
    </source>
</reference>
<dbReference type="EMBL" id="CP051140">
    <property type="protein sequence ID" value="QIW98060.1"/>
    <property type="molecule type" value="Genomic_DNA"/>
</dbReference>
<gene>
    <name evidence="9" type="primary">MED5</name>
    <name evidence="10" type="ORF">AMS68_003578</name>
</gene>
<proteinExistence type="inferred from homology"/>
<dbReference type="OrthoDB" id="5322661at2759"/>